<feature type="chain" id="PRO_5035194539" description="Fungal lipase-type domain-containing protein" evidence="2">
    <location>
        <begin position="26"/>
        <end position="576"/>
    </location>
</feature>
<dbReference type="Proteomes" id="UP000747399">
    <property type="component" value="Unassembled WGS sequence"/>
</dbReference>
<dbReference type="AlphaFoldDB" id="A0A8J4F472"/>
<dbReference type="EMBL" id="BNCO01000033">
    <property type="protein sequence ID" value="GIL59050.1"/>
    <property type="molecule type" value="Genomic_DNA"/>
</dbReference>
<reference evidence="4" key="1">
    <citation type="journal article" date="2021" name="Proc. Natl. Acad. Sci. U.S.A.">
        <title>Three genomes in the algal genus Volvox reveal the fate of a haploid sex-determining region after a transition to homothallism.</title>
        <authorList>
            <person name="Yamamoto K."/>
            <person name="Hamaji T."/>
            <person name="Kawai-Toyooka H."/>
            <person name="Matsuzaki R."/>
            <person name="Takahashi F."/>
            <person name="Nishimura Y."/>
            <person name="Kawachi M."/>
            <person name="Noguchi H."/>
            <person name="Minakuchi Y."/>
            <person name="Umen J.G."/>
            <person name="Toyoda A."/>
            <person name="Nozaki H."/>
        </authorList>
    </citation>
    <scope>NUCLEOTIDE SEQUENCE</scope>
    <source>
        <strain evidence="4">NIES-3780</strain>
    </source>
</reference>
<feature type="domain" description="Fungal lipase-type" evidence="3">
    <location>
        <begin position="264"/>
        <end position="334"/>
    </location>
</feature>
<evidence type="ECO:0000259" key="3">
    <source>
        <dbReference type="Pfam" id="PF01764"/>
    </source>
</evidence>
<dbReference type="PANTHER" id="PTHR45856">
    <property type="entry name" value="ALPHA/BETA-HYDROLASES SUPERFAMILY PROTEIN"/>
    <property type="match status" value="1"/>
</dbReference>
<feature type="compositionally biased region" description="Low complexity" evidence="1">
    <location>
        <begin position="377"/>
        <end position="395"/>
    </location>
</feature>
<dbReference type="Pfam" id="PF01764">
    <property type="entry name" value="Lipase_3"/>
    <property type="match status" value="1"/>
</dbReference>
<comment type="caution">
    <text evidence="4">The sequence shown here is derived from an EMBL/GenBank/DDBJ whole genome shotgun (WGS) entry which is preliminary data.</text>
</comment>
<evidence type="ECO:0000313" key="4">
    <source>
        <dbReference type="EMBL" id="GIL59050.1"/>
    </source>
</evidence>
<dbReference type="CDD" id="cd00519">
    <property type="entry name" value="Lipase_3"/>
    <property type="match status" value="1"/>
</dbReference>
<feature type="region of interest" description="Disordered" evidence="1">
    <location>
        <begin position="374"/>
        <end position="395"/>
    </location>
</feature>
<dbReference type="InterPro" id="IPR051218">
    <property type="entry name" value="Sec_MonoDiacylglyc_Lipase"/>
</dbReference>
<gene>
    <name evidence="4" type="ORF">Vafri_14019</name>
</gene>
<organism evidence="4 5">
    <name type="scientific">Volvox africanus</name>
    <dbReference type="NCBI Taxonomy" id="51714"/>
    <lineage>
        <taxon>Eukaryota</taxon>
        <taxon>Viridiplantae</taxon>
        <taxon>Chlorophyta</taxon>
        <taxon>core chlorophytes</taxon>
        <taxon>Chlorophyceae</taxon>
        <taxon>CS clade</taxon>
        <taxon>Chlamydomonadales</taxon>
        <taxon>Volvocaceae</taxon>
        <taxon>Volvox</taxon>
    </lineage>
</organism>
<dbReference type="PANTHER" id="PTHR45856:SF23">
    <property type="entry name" value="FUNGAL LIPASE-LIKE DOMAIN-CONTAINING PROTEIN"/>
    <property type="match status" value="1"/>
</dbReference>
<evidence type="ECO:0000256" key="2">
    <source>
        <dbReference type="SAM" id="SignalP"/>
    </source>
</evidence>
<name>A0A8J4F472_9CHLO</name>
<keyword evidence="2" id="KW-0732">Signal</keyword>
<dbReference type="InterPro" id="IPR002921">
    <property type="entry name" value="Fungal_lipase-type"/>
</dbReference>
<dbReference type="InterPro" id="IPR029058">
    <property type="entry name" value="AB_hydrolase_fold"/>
</dbReference>
<keyword evidence="5" id="KW-1185">Reference proteome</keyword>
<accession>A0A8J4F472</accession>
<sequence length="576" mass="60459">MVLHQPVLETLVVALVALVAVPAHARQPEQLKGFWYESLSAPQHAARGHFLPAESGGGSTEGHEEVPEVFRNGAWTPDHSTNLNAYVSAMLSKDVYFKHIIDPRVGRSARHNFTLFAQLFCRAMVRLGADDCEVISGAESLVWAVVRAGPSVLLVIRGSNTPQNWLADVTSFRMTNVADFGGGVRGTNVALGFYKVFAANRRAILDRVRTAIDKAAAAAPSDPTAGQDAVAIGSGGGGGQVLRALGGGGSSEDAYDEGVYGSRARLWVLGHSLGGAVALMAASYMDVQEGLTATGVYTYGCPRVGDASWAQSYELHAVTMRLENTGDIIPMLPLGFAWRHVGSSVTIQPCKDMRGLPPELLADDDVFASAVMPDGKATTTTTPTTTATTTSTPTATATATATTSASASASVVEPVLDVEAITVEGTVVEGTVAALKLQGGATGGGTTWRRLFAGHQQQLRSGGGSDSGGTLHDRAPDVTEAANEEVAAARMAAVDITAVNVEMAETEAKAKVMQAVMVQAHVAEAEGNLDDAGVSFHFPVSFQDHWIQTYVQVMWSCLPDPDQGLVPGPEDVYDKL</sequence>
<dbReference type="GO" id="GO:0006629">
    <property type="term" value="P:lipid metabolic process"/>
    <property type="evidence" value="ECO:0007669"/>
    <property type="project" value="InterPro"/>
</dbReference>
<dbReference type="Gene3D" id="3.40.50.1820">
    <property type="entry name" value="alpha/beta hydrolase"/>
    <property type="match status" value="1"/>
</dbReference>
<feature type="signal peptide" evidence="2">
    <location>
        <begin position="1"/>
        <end position="25"/>
    </location>
</feature>
<proteinExistence type="predicted"/>
<evidence type="ECO:0000256" key="1">
    <source>
        <dbReference type="SAM" id="MobiDB-lite"/>
    </source>
</evidence>
<protein>
    <recommendedName>
        <fullName evidence="3">Fungal lipase-type domain-containing protein</fullName>
    </recommendedName>
</protein>
<evidence type="ECO:0000313" key="5">
    <source>
        <dbReference type="Proteomes" id="UP000747399"/>
    </source>
</evidence>
<dbReference type="SUPFAM" id="SSF53474">
    <property type="entry name" value="alpha/beta-Hydrolases"/>
    <property type="match status" value="1"/>
</dbReference>